<evidence type="ECO:0000313" key="6">
    <source>
        <dbReference type="Proteomes" id="UP000015453"/>
    </source>
</evidence>
<evidence type="ECO:0000259" key="4">
    <source>
        <dbReference type="PROSITE" id="PS51485"/>
    </source>
</evidence>
<gene>
    <name evidence="5" type="ORF">M569_13394</name>
</gene>
<evidence type="ECO:0000256" key="2">
    <source>
        <dbReference type="SAM" id="Phobius"/>
    </source>
</evidence>
<accession>S8CAM3</accession>
<feature type="domain" description="Phytocyanin" evidence="4">
    <location>
        <begin position="29"/>
        <end position="124"/>
    </location>
</feature>
<feature type="chain" id="PRO_5004561768" description="Phytocyanin domain-containing protein" evidence="3">
    <location>
        <begin position="20"/>
        <end position="205"/>
    </location>
</feature>
<dbReference type="GO" id="GO:0005886">
    <property type="term" value="C:plasma membrane"/>
    <property type="evidence" value="ECO:0007669"/>
    <property type="project" value="TreeGrafter"/>
</dbReference>
<dbReference type="GO" id="GO:0009055">
    <property type="term" value="F:electron transfer activity"/>
    <property type="evidence" value="ECO:0007669"/>
    <property type="project" value="InterPro"/>
</dbReference>
<dbReference type="PROSITE" id="PS51485">
    <property type="entry name" value="PHYTOCYANIN"/>
    <property type="match status" value="1"/>
</dbReference>
<feature type="transmembrane region" description="Helical" evidence="2">
    <location>
        <begin position="181"/>
        <end position="203"/>
    </location>
</feature>
<evidence type="ECO:0000256" key="3">
    <source>
        <dbReference type="SAM" id="SignalP"/>
    </source>
</evidence>
<dbReference type="InterPro" id="IPR003245">
    <property type="entry name" value="Phytocyanin_dom"/>
</dbReference>
<dbReference type="Proteomes" id="UP000015453">
    <property type="component" value="Unassembled WGS sequence"/>
</dbReference>
<keyword evidence="3" id="KW-0732">Signal</keyword>
<dbReference type="PANTHER" id="PTHR33021">
    <property type="entry name" value="BLUE COPPER PROTEIN"/>
    <property type="match status" value="1"/>
</dbReference>
<dbReference type="CDD" id="cd04216">
    <property type="entry name" value="Phytocyanin"/>
    <property type="match status" value="1"/>
</dbReference>
<name>S8CAM3_9LAMI</name>
<keyword evidence="2" id="KW-0472">Membrane</keyword>
<dbReference type="EMBL" id="AUSU01006875">
    <property type="protein sequence ID" value="EPS61406.1"/>
    <property type="molecule type" value="Genomic_DNA"/>
</dbReference>
<dbReference type="AlphaFoldDB" id="S8CAM3"/>
<dbReference type="InterPro" id="IPR008972">
    <property type="entry name" value="Cupredoxin"/>
</dbReference>
<evidence type="ECO:0000313" key="5">
    <source>
        <dbReference type="EMBL" id="EPS61406.1"/>
    </source>
</evidence>
<dbReference type="Pfam" id="PF02298">
    <property type="entry name" value="Cu_bind_like"/>
    <property type="match status" value="1"/>
</dbReference>
<feature type="compositionally biased region" description="Low complexity" evidence="1">
    <location>
        <begin position="147"/>
        <end position="162"/>
    </location>
</feature>
<comment type="caution">
    <text evidence="5">The sequence shown here is derived from an EMBL/GenBank/DDBJ whole genome shotgun (WGS) entry which is preliminary data.</text>
</comment>
<dbReference type="SUPFAM" id="SSF49503">
    <property type="entry name" value="Cupredoxins"/>
    <property type="match status" value="1"/>
</dbReference>
<protein>
    <recommendedName>
        <fullName evidence="4">Phytocyanin domain-containing protein</fullName>
    </recommendedName>
</protein>
<feature type="compositionally biased region" description="Pro residues" evidence="1">
    <location>
        <begin position="164"/>
        <end position="178"/>
    </location>
</feature>
<keyword evidence="6" id="KW-1185">Reference proteome</keyword>
<keyword evidence="2" id="KW-1133">Transmembrane helix</keyword>
<dbReference type="Gene3D" id="2.60.40.420">
    <property type="entry name" value="Cupredoxins - blue copper proteins"/>
    <property type="match status" value="1"/>
</dbReference>
<keyword evidence="2" id="KW-0812">Transmembrane</keyword>
<dbReference type="InterPro" id="IPR039391">
    <property type="entry name" value="Phytocyanin-like"/>
</dbReference>
<organism evidence="5 6">
    <name type="scientific">Genlisea aurea</name>
    <dbReference type="NCBI Taxonomy" id="192259"/>
    <lineage>
        <taxon>Eukaryota</taxon>
        <taxon>Viridiplantae</taxon>
        <taxon>Streptophyta</taxon>
        <taxon>Embryophyta</taxon>
        <taxon>Tracheophyta</taxon>
        <taxon>Spermatophyta</taxon>
        <taxon>Magnoliopsida</taxon>
        <taxon>eudicotyledons</taxon>
        <taxon>Gunneridae</taxon>
        <taxon>Pentapetalae</taxon>
        <taxon>asterids</taxon>
        <taxon>lamiids</taxon>
        <taxon>Lamiales</taxon>
        <taxon>Lentibulariaceae</taxon>
        <taxon>Genlisea</taxon>
    </lineage>
</organism>
<dbReference type="PANTHER" id="PTHR33021:SF31">
    <property type="entry name" value="OS02G0720100 PROTEIN"/>
    <property type="match status" value="1"/>
</dbReference>
<feature type="region of interest" description="Disordered" evidence="1">
    <location>
        <begin position="131"/>
        <end position="181"/>
    </location>
</feature>
<sequence length="205" mass="22751">MQFSSMAVILRAFLTAVLASALVEVSGETHHEATGWGPFFNVTSWLDGRVFRRGDKLWFYYSEPDGDMIVEVKGPKELEACDLSNPIQMYTDHVPLDRRGMHYFASANLRNCNDGLKLAVPVEEEEYDQSEWDDAPPERYHGHEGFGPPSRRYEPPYGYEPPHGYEPPVRPAYPPPSRPSGAAGVGVDVAVAVVAVLAGVVCIRN</sequence>
<feature type="signal peptide" evidence="3">
    <location>
        <begin position="1"/>
        <end position="19"/>
    </location>
</feature>
<reference evidence="5 6" key="1">
    <citation type="journal article" date="2013" name="BMC Genomics">
        <title>The miniature genome of a carnivorous plant Genlisea aurea contains a low number of genes and short non-coding sequences.</title>
        <authorList>
            <person name="Leushkin E.V."/>
            <person name="Sutormin R.A."/>
            <person name="Nabieva E.R."/>
            <person name="Penin A.A."/>
            <person name="Kondrashov A.S."/>
            <person name="Logacheva M.D."/>
        </authorList>
    </citation>
    <scope>NUCLEOTIDE SEQUENCE [LARGE SCALE GENOMIC DNA]</scope>
</reference>
<evidence type="ECO:0000256" key="1">
    <source>
        <dbReference type="SAM" id="MobiDB-lite"/>
    </source>
</evidence>
<dbReference type="OrthoDB" id="1896188at2759"/>
<proteinExistence type="predicted"/>